<dbReference type="GO" id="GO:0008289">
    <property type="term" value="F:lipid binding"/>
    <property type="evidence" value="ECO:0007669"/>
    <property type="project" value="UniProtKB-KW"/>
</dbReference>
<dbReference type="GO" id="GO:0016020">
    <property type="term" value="C:membrane"/>
    <property type="evidence" value="ECO:0007669"/>
    <property type="project" value="UniProtKB-SubCell"/>
</dbReference>
<evidence type="ECO:0000256" key="4">
    <source>
        <dbReference type="ARBA" id="ARBA00023121"/>
    </source>
</evidence>
<organism evidence="7 8">
    <name type="scientific">Trypanosoma brucei equiperdum</name>
    <dbReference type="NCBI Taxonomy" id="630700"/>
    <lineage>
        <taxon>Eukaryota</taxon>
        <taxon>Discoba</taxon>
        <taxon>Euglenozoa</taxon>
        <taxon>Kinetoplastea</taxon>
        <taxon>Metakinetoplastina</taxon>
        <taxon>Trypanosomatida</taxon>
        <taxon>Trypanosomatidae</taxon>
        <taxon>Trypanosoma</taxon>
    </lineage>
</organism>
<dbReference type="PROSITE" id="PS51847">
    <property type="entry name" value="SMP"/>
    <property type="match status" value="1"/>
</dbReference>
<dbReference type="AlphaFoldDB" id="A0A3L6KUA5"/>
<evidence type="ECO:0000256" key="2">
    <source>
        <dbReference type="ARBA" id="ARBA00022448"/>
    </source>
</evidence>
<keyword evidence="2" id="KW-0813">Transport</keyword>
<evidence type="ECO:0000313" key="7">
    <source>
        <dbReference type="EMBL" id="RHW67488.1"/>
    </source>
</evidence>
<dbReference type="EMBL" id="QSBY01000011">
    <property type="protein sequence ID" value="RHW67488.1"/>
    <property type="molecule type" value="Genomic_DNA"/>
</dbReference>
<dbReference type="GO" id="GO:0006869">
    <property type="term" value="P:lipid transport"/>
    <property type="evidence" value="ECO:0007669"/>
    <property type="project" value="UniProtKB-KW"/>
</dbReference>
<protein>
    <recommendedName>
        <fullName evidence="6">SMP-LTD domain-containing protein</fullName>
    </recommendedName>
</protein>
<keyword evidence="3" id="KW-0445">Lipid transport</keyword>
<name>A0A3L6KUA5_9TRYP</name>
<accession>A0A3L6KUA5</accession>
<dbReference type="InterPro" id="IPR031468">
    <property type="entry name" value="SMP_LBD"/>
</dbReference>
<feature type="domain" description="SMP-LTD" evidence="6">
    <location>
        <begin position="1"/>
        <end position="352"/>
    </location>
</feature>
<evidence type="ECO:0000256" key="5">
    <source>
        <dbReference type="ARBA" id="ARBA00023136"/>
    </source>
</evidence>
<sequence>MLLQFNWDRLDVTAAEAICALLNAKLEEELLLRRAANQSVNASGGQEPASADAACGVESLRVTNIEWGNVPPFIEVVELDDAVEFASSTPLSFEAPLGQQDFGGTISSGTCGGGATTPFFLRPSPASSVTMMDGISETDSGIVGNHGGMPTPSVPPVSGIRPGNGQSPINSSSAPVKDAFAAYFGPKGLYVCLHVTYGGPMRVSVASVLRHDVPLGPIAIPVRMPLQLHFSKMDMDFHLCINLHRNTCRVWMEPGKLFTSPLNRMNVMAVFGERRPSSQHMAEFPTSGQNAGDDLDTSDAWTHVGSSRIGSDDAEDMVFIDESIISQFVLKEVRAILQEKIIYPHSVVVPLSL</sequence>
<evidence type="ECO:0000256" key="1">
    <source>
        <dbReference type="ARBA" id="ARBA00004370"/>
    </source>
</evidence>
<keyword evidence="5" id="KW-0472">Membrane</keyword>
<evidence type="ECO:0000256" key="3">
    <source>
        <dbReference type="ARBA" id="ARBA00023055"/>
    </source>
</evidence>
<gene>
    <name evidence="7" type="ORF">DPX39_110062600</name>
</gene>
<evidence type="ECO:0000313" key="8">
    <source>
        <dbReference type="Proteomes" id="UP000266743"/>
    </source>
</evidence>
<reference evidence="7 8" key="1">
    <citation type="submission" date="2018-09" db="EMBL/GenBank/DDBJ databases">
        <title>whole genome sequence of T. equiperdum IVM-t1 strain.</title>
        <authorList>
            <person name="Suganuma K."/>
        </authorList>
    </citation>
    <scope>NUCLEOTIDE SEQUENCE [LARGE SCALE GENOMIC DNA]</scope>
    <source>
        <strain evidence="7 8">IVM-t1</strain>
    </source>
</reference>
<comment type="subcellular location">
    <subcellularLocation>
        <location evidence="1">Membrane</location>
    </subcellularLocation>
</comment>
<dbReference type="Proteomes" id="UP000266743">
    <property type="component" value="Chromosome 11"/>
</dbReference>
<comment type="caution">
    <text evidence="7">The sequence shown here is derived from an EMBL/GenBank/DDBJ whole genome shotgun (WGS) entry which is preliminary data.</text>
</comment>
<keyword evidence="4" id="KW-0446">Lipid-binding</keyword>
<evidence type="ECO:0000259" key="6">
    <source>
        <dbReference type="PROSITE" id="PS51847"/>
    </source>
</evidence>
<proteinExistence type="predicted"/>